<keyword evidence="2" id="KW-1185">Reference proteome</keyword>
<evidence type="ECO:0000313" key="2">
    <source>
        <dbReference type="Proteomes" id="UP000074382"/>
    </source>
</evidence>
<dbReference type="STRING" id="665004.AC529_04840"/>
<dbReference type="Gene3D" id="3.30.70.240">
    <property type="match status" value="1"/>
</dbReference>
<accession>A0A147KKL4</accession>
<organism evidence="1 2">
    <name type="scientific">Thermobifida cellulosilytica TB100</name>
    <dbReference type="NCBI Taxonomy" id="665004"/>
    <lineage>
        <taxon>Bacteria</taxon>
        <taxon>Bacillati</taxon>
        <taxon>Actinomycetota</taxon>
        <taxon>Actinomycetes</taxon>
        <taxon>Streptosporangiales</taxon>
        <taxon>Nocardiopsidaceae</taxon>
        <taxon>Thermobifida</taxon>
    </lineage>
</organism>
<dbReference type="EMBL" id="LGEM01000020">
    <property type="protein sequence ID" value="KUP97779.1"/>
    <property type="molecule type" value="Genomic_DNA"/>
</dbReference>
<dbReference type="AlphaFoldDB" id="A0A147KKL4"/>
<reference evidence="2" key="1">
    <citation type="journal article" date="2017" name="Acta Aliment.">
        <title>Plant polysaccharide degrading enzyme system of Thermpbifida cellulosilytica TB100 revealed by de novo genome project data.</title>
        <authorList>
            <person name="Toth A."/>
            <person name="Baka E."/>
            <person name="Luzics S."/>
            <person name="Bata-Vidacs I."/>
            <person name="Nagy I."/>
            <person name="Balint B."/>
            <person name="Herceg R."/>
            <person name="Olasz F."/>
            <person name="Wilk T."/>
            <person name="Nagy T."/>
            <person name="Kriszt B."/>
            <person name="Nagy I."/>
            <person name="Kukolya J."/>
        </authorList>
    </citation>
    <scope>NUCLEOTIDE SEQUENCE [LARGE SCALE GENOMIC DNA]</scope>
    <source>
        <strain evidence="2">TB100</strain>
    </source>
</reference>
<dbReference type="CDD" id="cd09755">
    <property type="entry name" value="Cas2_I-E"/>
    <property type="match status" value="1"/>
</dbReference>
<dbReference type="RefSeq" id="WP_068755179.1">
    <property type="nucleotide sequence ID" value="NZ_KQ950181.1"/>
</dbReference>
<evidence type="ECO:0000313" key="1">
    <source>
        <dbReference type="EMBL" id="KUP97779.1"/>
    </source>
</evidence>
<protein>
    <submittedName>
        <fullName evidence="1">CRISPR-associated protein Cas2</fullName>
    </submittedName>
</protein>
<sequence length="109" mass="11847">MTRLVMIATTAVPDHVRGALSRWMLEPVAGVYVGTMSARVRDELWSAVSASVGEGAAVCVHPDDNEQGFTVHTAGERRRTVVDFDGLQLIQMSALEQVEQGMPPIPEGW</sequence>
<name>A0A147KKL4_THECS</name>
<dbReference type="OrthoDB" id="8527479at2"/>
<dbReference type="Pfam" id="PF09707">
    <property type="entry name" value="Cas_Cas2CT1978"/>
    <property type="match status" value="1"/>
</dbReference>
<dbReference type="NCBIfam" id="TIGR01873">
    <property type="entry name" value="cas_CT1978"/>
    <property type="match status" value="1"/>
</dbReference>
<dbReference type="PATRIC" id="fig|665004.4.peg.1746"/>
<proteinExistence type="predicted"/>
<comment type="caution">
    <text evidence="1">The sequence shown here is derived from an EMBL/GenBank/DDBJ whole genome shotgun (WGS) entry which is preliminary data.</text>
</comment>
<dbReference type="Proteomes" id="UP000074382">
    <property type="component" value="Unassembled WGS sequence"/>
</dbReference>
<gene>
    <name evidence="1" type="ORF">AC529_04840</name>
</gene>
<dbReference type="InterPro" id="IPR010152">
    <property type="entry name" value="CRISPR-assoc_prot_Cas2_sub"/>
</dbReference>